<evidence type="ECO:0000256" key="4">
    <source>
        <dbReference type="ARBA" id="ARBA00022670"/>
    </source>
</evidence>
<comment type="similarity">
    <text evidence="2 7">Belongs to the peptidase S9A family.</text>
</comment>
<dbReference type="FunFam" id="3.40.50.1820:FF:000275">
    <property type="entry name" value="Prolyl endopeptidase"/>
    <property type="match status" value="1"/>
</dbReference>
<dbReference type="InterPro" id="IPR002470">
    <property type="entry name" value="Peptidase_S9A"/>
</dbReference>
<reference evidence="11" key="1">
    <citation type="submission" date="2020-07" db="EMBL/GenBank/DDBJ databases">
        <title>The High-quality genome of the commercially important snow crab, Chionoecetes opilio.</title>
        <authorList>
            <person name="Jeong J.-H."/>
            <person name="Ryu S."/>
        </authorList>
    </citation>
    <scope>NUCLEOTIDE SEQUENCE</scope>
    <source>
        <strain evidence="11">MADBK_172401_WGS</strain>
        <tissue evidence="11">Digestive gland</tissue>
    </source>
</reference>
<evidence type="ECO:0000256" key="1">
    <source>
        <dbReference type="ARBA" id="ARBA00001070"/>
    </source>
</evidence>
<feature type="domain" description="Peptidase S9 prolyl oligopeptidase catalytic" evidence="9">
    <location>
        <begin position="656"/>
        <end position="874"/>
    </location>
</feature>
<evidence type="ECO:0000256" key="2">
    <source>
        <dbReference type="ARBA" id="ARBA00005228"/>
    </source>
</evidence>
<dbReference type="GO" id="GO:0006508">
    <property type="term" value="P:proteolysis"/>
    <property type="evidence" value="ECO:0007669"/>
    <property type="project" value="UniProtKB-KW"/>
</dbReference>
<dbReference type="InterPro" id="IPR023302">
    <property type="entry name" value="Pept_S9A_N"/>
</dbReference>
<dbReference type="AlphaFoldDB" id="A0A8J4YLL9"/>
<name>A0A8J4YLL9_CHIOP</name>
<dbReference type="SUPFAM" id="SSF50993">
    <property type="entry name" value="Peptidase/esterase 'gauge' domain"/>
    <property type="match status" value="2"/>
</dbReference>
<dbReference type="PANTHER" id="PTHR42881">
    <property type="entry name" value="PROLYL ENDOPEPTIDASE"/>
    <property type="match status" value="1"/>
</dbReference>
<dbReference type="Pfam" id="PF02897">
    <property type="entry name" value="Peptidase_S9_N"/>
    <property type="match status" value="2"/>
</dbReference>
<dbReference type="PANTHER" id="PTHR42881:SF2">
    <property type="entry name" value="PROLYL ENDOPEPTIDASE"/>
    <property type="match status" value="1"/>
</dbReference>
<evidence type="ECO:0000256" key="7">
    <source>
        <dbReference type="RuleBase" id="RU368024"/>
    </source>
</evidence>
<comment type="catalytic activity">
    <reaction evidence="1">
        <text>Hydrolysis of Pro-|-Xaa &gt;&gt; Ala-|-Xaa in oligopeptides.</text>
        <dbReference type="EC" id="3.4.21.26"/>
    </reaction>
</comment>
<gene>
    <name evidence="11" type="primary">PREP</name>
    <name evidence="11" type="ORF">GWK47_037748</name>
</gene>
<dbReference type="InterPro" id="IPR029058">
    <property type="entry name" value="AB_hydrolase_fold"/>
</dbReference>
<dbReference type="OrthoDB" id="248387at2759"/>
<dbReference type="GO" id="GO:0070012">
    <property type="term" value="F:oligopeptidase activity"/>
    <property type="evidence" value="ECO:0007669"/>
    <property type="project" value="TreeGrafter"/>
</dbReference>
<keyword evidence="12" id="KW-1185">Reference proteome</keyword>
<accession>A0A8J4YLL9</accession>
<dbReference type="InterPro" id="IPR002471">
    <property type="entry name" value="Pept_S9_AS"/>
</dbReference>
<protein>
    <recommendedName>
        <fullName evidence="3 7">Prolyl endopeptidase</fullName>
        <ecNumber evidence="7">3.4.21.-</ecNumber>
    </recommendedName>
</protein>
<evidence type="ECO:0000313" key="11">
    <source>
        <dbReference type="EMBL" id="KAG0725874.1"/>
    </source>
</evidence>
<evidence type="ECO:0000313" key="12">
    <source>
        <dbReference type="Proteomes" id="UP000770661"/>
    </source>
</evidence>
<feature type="domain" description="Peptidase S9A N-terminal" evidence="10">
    <location>
        <begin position="407"/>
        <end position="594"/>
    </location>
</feature>
<dbReference type="GO" id="GO:0004252">
    <property type="term" value="F:serine-type endopeptidase activity"/>
    <property type="evidence" value="ECO:0007669"/>
    <property type="project" value="UniProtKB-UniRule"/>
</dbReference>
<keyword evidence="6 7" id="KW-0720">Serine protease</keyword>
<evidence type="ECO:0000259" key="9">
    <source>
        <dbReference type="Pfam" id="PF00326"/>
    </source>
</evidence>
<dbReference type="SUPFAM" id="SSF53474">
    <property type="entry name" value="alpha/beta-Hydrolases"/>
    <property type="match status" value="1"/>
</dbReference>
<dbReference type="PRINTS" id="PR00862">
    <property type="entry name" value="PROLIGOPTASE"/>
</dbReference>
<dbReference type="InterPro" id="IPR001375">
    <property type="entry name" value="Peptidase_S9_cat"/>
</dbReference>
<dbReference type="Gene3D" id="3.40.50.1820">
    <property type="entry name" value="alpha/beta hydrolase"/>
    <property type="match status" value="1"/>
</dbReference>
<comment type="caution">
    <text evidence="11">The sequence shown here is derived from an EMBL/GenBank/DDBJ whole genome shotgun (WGS) entry which is preliminary data.</text>
</comment>
<feature type="chain" id="PRO_5035226400" description="Prolyl endopeptidase" evidence="8">
    <location>
        <begin position="23"/>
        <end position="884"/>
    </location>
</feature>
<dbReference type="InterPro" id="IPR051167">
    <property type="entry name" value="Prolyl_oligopep/macrocyclase"/>
</dbReference>
<proteinExistence type="inferred from homology"/>
<dbReference type="EMBL" id="JACEEZ010005117">
    <property type="protein sequence ID" value="KAG0725874.1"/>
    <property type="molecule type" value="Genomic_DNA"/>
</dbReference>
<organism evidence="11 12">
    <name type="scientific">Chionoecetes opilio</name>
    <name type="common">Atlantic snow crab</name>
    <name type="synonym">Cancer opilio</name>
    <dbReference type="NCBI Taxonomy" id="41210"/>
    <lineage>
        <taxon>Eukaryota</taxon>
        <taxon>Metazoa</taxon>
        <taxon>Ecdysozoa</taxon>
        <taxon>Arthropoda</taxon>
        <taxon>Crustacea</taxon>
        <taxon>Multicrustacea</taxon>
        <taxon>Malacostraca</taxon>
        <taxon>Eumalacostraca</taxon>
        <taxon>Eucarida</taxon>
        <taxon>Decapoda</taxon>
        <taxon>Pleocyemata</taxon>
        <taxon>Brachyura</taxon>
        <taxon>Eubrachyura</taxon>
        <taxon>Majoidea</taxon>
        <taxon>Majidae</taxon>
        <taxon>Chionoecetes</taxon>
    </lineage>
</organism>
<feature type="domain" description="Peptidase S9A N-terminal" evidence="10">
    <location>
        <begin position="49"/>
        <end position="293"/>
    </location>
</feature>
<dbReference type="Pfam" id="PF00326">
    <property type="entry name" value="Peptidase_S9"/>
    <property type="match status" value="1"/>
</dbReference>
<dbReference type="PROSITE" id="PS00708">
    <property type="entry name" value="PRO_ENDOPEP_SER"/>
    <property type="match status" value="1"/>
</dbReference>
<dbReference type="FunFam" id="3.40.50.1820:FF:000005">
    <property type="entry name" value="Prolyl endopeptidase"/>
    <property type="match status" value="1"/>
</dbReference>
<evidence type="ECO:0000256" key="3">
    <source>
        <dbReference type="ARBA" id="ARBA00016310"/>
    </source>
</evidence>
<evidence type="ECO:0000259" key="10">
    <source>
        <dbReference type="Pfam" id="PF02897"/>
    </source>
</evidence>
<keyword evidence="5 7" id="KW-0378">Hydrolase</keyword>
<keyword evidence="8" id="KW-0732">Signal</keyword>
<dbReference type="EC" id="3.4.21.-" evidence="7"/>
<evidence type="ECO:0000256" key="8">
    <source>
        <dbReference type="SAM" id="SignalP"/>
    </source>
</evidence>
<sequence>MLITRVLLLRVTSCIACTATRSLRPSLVSVLRSCGVTPRMSHKAAMEYPNVRRSDIAEELHGVKVADPYRWLEDPDSEETKAFVDAQNAVTVPFLERCSVRESIKERLTKLWDYPKYSCPFRRGDRYFFFMNSGLQNQSVLYVQDKLEGEPRVFLDPNKLSEDGTVAISGSAFSEDGEIYAYGLSSSGSDWITVHFKKVSSGEDYSEVLQKVKFSSLAWTHDHKGIFYGRYIDHAGAADGTETKSNENQKLFYHRVGTPQDEDVLVVEFPDHPKWRIPVRVSDCGRFLLLSPLERGCHDHLFIALLPSLWGLDIERHLDLLTIIACVSGKLCGVGAEVTDCGKYLLVTPQQDCRDNLLYHAPIPPHISGKIELSCIIGTFEADYEVSRPLVASLCSYVLPPTPYPYYSACRVTQCGGYLLVMPREGCRDTLLYFAPLPHHAPDTSHLPLLLTCIVDKFEANYQYITNDGSVCIFRTNKGAPNYRLVKIDLASPAPQNWVTLVPEHEKDVLDWAACVHQDKLVICYISDVKSVLQLHSLTTGALLMRLPLDMGTISGYSGKRHHSEMFYQFTSFLSPGIIYHLDLTKEPLKPKVFREIKIDGFDPSEFETRQVFYPSKDGTSIPMFLVHGRDLGTKTDAPTLLYGYGGFNISIQPYFSISRVIFLQLFKGIVAVPNIRGGGEYGEGWHNNGRLINKQNVFNDFHAAAEYLVREKLTQPSRIVIQGGSNGGLLVGASMNQRPDLFGAAIAQVGVMDMLRFHKFTIGYAWCSDYGNPDEKKHFDNVYKYSPLHNIRVPAAGSQYPATLLLTADHDDRVVPLHSFKFISELQHQVGCLPSQTNPLLIRIETKAGHGGGKPTKKVIEEHTDIFSFVMLTLGLDPSPSPS</sequence>
<evidence type="ECO:0000256" key="5">
    <source>
        <dbReference type="ARBA" id="ARBA00022801"/>
    </source>
</evidence>
<dbReference type="Proteomes" id="UP000770661">
    <property type="component" value="Unassembled WGS sequence"/>
</dbReference>
<evidence type="ECO:0000256" key="6">
    <source>
        <dbReference type="ARBA" id="ARBA00022825"/>
    </source>
</evidence>
<keyword evidence="4 7" id="KW-0645">Protease</keyword>
<dbReference type="GO" id="GO:0005829">
    <property type="term" value="C:cytosol"/>
    <property type="evidence" value="ECO:0007669"/>
    <property type="project" value="TreeGrafter"/>
</dbReference>
<feature type="signal peptide" evidence="8">
    <location>
        <begin position="1"/>
        <end position="22"/>
    </location>
</feature>
<dbReference type="Gene3D" id="2.130.10.120">
    <property type="entry name" value="Prolyl oligopeptidase, N-terminal domain"/>
    <property type="match status" value="2"/>
</dbReference>